<feature type="compositionally biased region" description="Basic residues" evidence="1">
    <location>
        <begin position="1"/>
        <end position="10"/>
    </location>
</feature>
<evidence type="ECO:0000313" key="2">
    <source>
        <dbReference type="EMBL" id="CAJ1932406.1"/>
    </source>
</evidence>
<dbReference type="Proteomes" id="UP001295423">
    <property type="component" value="Unassembled WGS sequence"/>
</dbReference>
<feature type="region of interest" description="Disordered" evidence="1">
    <location>
        <begin position="1"/>
        <end position="22"/>
    </location>
</feature>
<keyword evidence="3" id="KW-1185">Reference proteome</keyword>
<reference evidence="2" key="1">
    <citation type="submission" date="2023-08" db="EMBL/GenBank/DDBJ databases">
        <authorList>
            <person name="Audoor S."/>
            <person name="Bilcke G."/>
        </authorList>
    </citation>
    <scope>NUCLEOTIDE SEQUENCE</scope>
</reference>
<feature type="compositionally biased region" description="Basic and acidic residues" evidence="1">
    <location>
        <begin position="11"/>
        <end position="22"/>
    </location>
</feature>
<dbReference type="EMBL" id="CAKOGP040000224">
    <property type="protein sequence ID" value="CAJ1932406.1"/>
    <property type="molecule type" value="Genomic_DNA"/>
</dbReference>
<dbReference type="AlphaFoldDB" id="A0AAD2CEN1"/>
<organism evidence="2 3">
    <name type="scientific">Cylindrotheca closterium</name>
    <dbReference type="NCBI Taxonomy" id="2856"/>
    <lineage>
        <taxon>Eukaryota</taxon>
        <taxon>Sar</taxon>
        <taxon>Stramenopiles</taxon>
        <taxon>Ochrophyta</taxon>
        <taxon>Bacillariophyta</taxon>
        <taxon>Bacillariophyceae</taxon>
        <taxon>Bacillariophycidae</taxon>
        <taxon>Bacillariales</taxon>
        <taxon>Bacillariaceae</taxon>
        <taxon>Cylindrotheca</taxon>
    </lineage>
</organism>
<sequence length="144" mass="16171">MCTKTRRIAKSKPDSCTEKNLDAPRTSALNSFLNDLIREKRAESEGTQFRIMILPDDAHGSEGGLLRRRSSRIGRYNSDPLPSLKKRGGGRRSVLDVSDHTKRLSRWLSVDPASSQSKQILSNCMVRQPMRIPSSRRINAACSM</sequence>
<comment type="caution">
    <text evidence="2">The sequence shown here is derived from an EMBL/GenBank/DDBJ whole genome shotgun (WGS) entry which is preliminary data.</text>
</comment>
<evidence type="ECO:0000313" key="3">
    <source>
        <dbReference type="Proteomes" id="UP001295423"/>
    </source>
</evidence>
<gene>
    <name evidence="2" type="ORF">CYCCA115_LOCUS2820</name>
</gene>
<name>A0AAD2CEN1_9STRA</name>
<protein>
    <submittedName>
        <fullName evidence="2">Uncharacterized protein</fullName>
    </submittedName>
</protein>
<feature type="region of interest" description="Disordered" evidence="1">
    <location>
        <begin position="59"/>
        <end position="96"/>
    </location>
</feature>
<accession>A0AAD2CEN1</accession>
<evidence type="ECO:0000256" key="1">
    <source>
        <dbReference type="SAM" id="MobiDB-lite"/>
    </source>
</evidence>
<proteinExistence type="predicted"/>